<keyword evidence="6 7" id="KW-0472">Membrane</keyword>
<proteinExistence type="inferred from homology"/>
<dbReference type="InterPro" id="IPR000515">
    <property type="entry name" value="MetI-like"/>
</dbReference>
<feature type="domain" description="ABC transmembrane type-1" evidence="8">
    <location>
        <begin position="79"/>
        <end position="263"/>
    </location>
</feature>
<evidence type="ECO:0000259" key="8">
    <source>
        <dbReference type="PROSITE" id="PS50928"/>
    </source>
</evidence>
<evidence type="ECO:0000256" key="3">
    <source>
        <dbReference type="ARBA" id="ARBA00022475"/>
    </source>
</evidence>
<dbReference type="GO" id="GO:0055085">
    <property type="term" value="P:transmembrane transport"/>
    <property type="evidence" value="ECO:0007669"/>
    <property type="project" value="InterPro"/>
</dbReference>
<dbReference type="EMBL" id="LGSI01000071">
    <property type="protein sequence ID" value="OCR22051.1"/>
    <property type="molecule type" value="Genomic_DNA"/>
</dbReference>
<gene>
    <name evidence="9" type="ORF">AFK24_26785</name>
</gene>
<accession>A0A1C7YWK1</accession>
<dbReference type="PROSITE" id="PS50928">
    <property type="entry name" value="ABC_TM1"/>
    <property type="match status" value="1"/>
</dbReference>
<feature type="transmembrane region" description="Helical" evidence="7">
    <location>
        <begin position="196"/>
        <end position="221"/>
    </location>
</feature>
<evidence type="ECO:0000256" key="6">
    <source>
        <dbReference type="ARBA" id="ARBA00023136"/>
    </source>
</evidence>
<dbReference type="Pfam" id="PF00528">
    <property type="entry name" value="BPD_transp_1"/>
    <property type="match status" value="1"/>
</dbReference>
<evidence type="ECO:0000256" key="2">
    <source>
        <dbReference type="ARBA" id="ARBA00022448"/>
    </source>
</evidence>
<sequence>MRTALGWRVWLALGYWLTLGLIAWLAPDIAPHPPQLQDLDRPLLPPAWLPGGDWDLPLGSDSLGRCLLSRLIFGSRVVFVVALLAALGSALIGTTLGLLAGYIKGWPGRLIALLMDTWMAFPAVVLAMLLMVALEPGFANVILAIILVDWTRFCRVIRSETRQLATRDYVLAARITGASPLAVIGRDLLPGVMPTLIVMTSLSMGSAIVTESILAFVGMSVDPGVPSWGTMIAQGLDNALSAPWQLLPPLLATVSAILASIMLGTGLRYASRGPAASGGVTVP</sequence>
<keyword evidence="5 7" id="KW-1133">Transmembrane helix</keyword>
<dbReference type="CDD" id="cd06261">
    <property type="entry name" value="TM_PBP2"/>
    <property type="match status" value="1"/>
</dbReference>
<organism evidence="9 10">
    <name type="scientific">Pseudomonas syringae</name>
    <dbReference type="NCBI Taxonomy" id="317"/>
    <lineage>
        <taxon>Bacteria</taxon>
        <taxon>Pseudomonadati</taxon>
        <taxon>Pseudomonadota</taxon>
        <taxon>Gammaproteobacteria</taxon>
        <taxon>Pseudomonadales</taxon>
        <taxon>Pseudomonadaceae</taxon>
        <taxon>Pseudomonas</taxon>
    </lineage>
</organism>
<comment type="caution">
    <text evidence="9">The sequence shown here is derived from an EMBL/GenBank/DDBJ whole genome shotgun (WGS) entry which is preliminary data.</text>
</comment>
<evidence type="ECO:0000256" key="7">
    <source>
        <dbReference type="RuleBase" id="RU363032"/>
    </source>
</evidence>
<feature type="transmembrane region" description="Helical" evidence="7">
    <location>
        <begin position="138"/>
        <end position="157"/>
    </location>
</feature>
<feature type="transmembrane region" description="Helical" evidence="7">
    <location>
        <begin position="246"/>
        <end position="267"/>
    </location>
</feature>
<keyword evidence="4 7" id="KW-0812">Transmembrane</keyword>
<feature type="transmembrane region" description="Helical" evidence="7">
    <location>
        <begin position="110"/>
        <end position="132"/>
    </location>
</feature>
<name>A0A1C7YWK1_PSESX</name>
<dbReference type="InterPro" id="IPR050366">
    <property type="entry name" value="BP-dependent_transpt_permease"/>
</dbReference>
<reference evidence="9 10" key="1">
    <citation type="submission" date="2015-07" db="EMBL/GenBank/DDBJ databases">
        <title>Draft genome sequence of a diazotrophic, plant growth-promoting rhizobacterium of the Pseudomonas syringae complex.</title>
        <authorList>
            <person name="Patten C.L."/>
            <person name="Jeong H."/>
        </authorList>
    </citation>
    <scope>NUCLEOTIDE SEQUENCE [LARGE SCALE GENOMIC DNA]</scope>
    <source>
        <strain evidence="9 10">GR12-2</strain>
    </source>
</reference>
<dbReference type="SUPFAM" id="SSF161098">
    <property type="entry name" value="MetI-like"/>
    <property type="match status" value="1"/>
</dbReference>
<protein>
    <recommendedName>
        <fullName evidence="8">ABC transmembrane type-1 domain-containing protein</fullName>
    </recommendedName>
</protein>
<dbReference type="InterPro" id="IPR035906">
    <property type="entry name" value="MetI-like_sf"/>
</dbReference>
<evidence type="ECO:0000256" key="4">
    <source>
        <dbReference type="ARBA" id="ARBA00022692"/>
    </source>
</evidence>
<evidence type="ECO:0000313" key="9">
    <source>
        <dbReference type="EMBL" id="OCR22051.1"/>
    </source>
</evidence>
<dbReference type="AlphaFoldDB" id="A0A1C7YWK1"/>
<dbReference type="RefSeq" id="WP_065836114.1">
    <property type="nucleotide sequence ID" value="NZ_LGSI01000071.1"/>
</dbReference>
<comment type="subcellular location">
    <subcellularLocation>
        <location evidence="1 7">Cell membrane</location>
        <topology evidence="1 7">Multi-pass membrane protein</topology>
    </subcellularLocation>
</comment>
<dbReference type="PANTHER" id="PTHR43386">
    <property type="entry name" value="OLIGOPEPTIDE TRANSPORT SYSTEM PERMEASE PROTEIN APPC"/>
    <property type="match status" value="1"/>
</dbReference>
<evidence type="ECO:0000256" key="1">
    <source>
        <dbReference type="ARBA" id="ARBA00004651"/>
    </source>
</evidence>
<evidence type="ECO:0000256" key="5">
    <source>
        <dbReference type="ARBA" id="ARBA00022989"/>
    </source>
</evidence>
<dbReference type="GO" id="GO:0005886">
    <property type="term" value="C:plasma membrane"/>
    <property type="evidence" value="ECO:0007669"/>
    <property type="project" value="UniProtKB-SubCell"/>
</dbReference>
<evidence type="ECO:0000313" key="10">
    <source>
        <dbReference type="Proteomes" id="UP000093104"/>
    </source>
</evidence>
<feature type="transmembrane region" description="Helical" evidence="7">
    <location>
        <begin position="77"/>
        <end position="103"/>
    </location>
</feature>
<dbReference type="Proteomes" id="UP000093104">
    <property type="component" value="Unassembled WGS sequence"/>
</dbReference>
<dbReference type="PANTHER" id="PTHR43386:SF1">
    <property type="entry name" value="D,D-DIPEPTIDE TRANSPORT SYSTEM PERMEASE PROTEIN DDPC-RELATED"/>
    <property type="match status" value="1"/>
</dbReference>
<dbReference type="OrthoDB" id="9805884at2"/>
<comment type="similarity">
    <text evidence="7">Belongs to the binding-protein-dependent transport system permease family.</text>
</comment>
<feature type="transmembrane region" description="Helical" evidence="7">
    <location>
        <begin position="7"/>
        <end position="26"/>
    </location>
</feature>
<keyword evidence="3" id="KW-1003">Cell membrane</keyword>
<keyword evidence="2 7" id="KW-0813">Transport</keyword>
<dbReference type="Gene3D" id="1.10.3720.10">
    <property type="entry name" value="MetI-like"/>
    <property type="match status" value="1"/>
</dbReference>